<dbReference type="Pfam" id="PF07705">
    <property type="entry name" value="CARDB"/>
    <property type="match status" value="1"/>
</dbReference>
<dbReference type="EMBL" id="MRZV01000795">
    <property type="protein sequence ID" value="PIK44162.1"/>
    <property type="molecule type" value="Genomic_DNA"/>
</dbReference>
<dbReference type="AlphaFoldDB" id="A0A2G8K856"/>
<dbReference type="Proteomes" id="UP000230750">
    <property type="component" value="Unassembled WGS sequence"/>
</dbReference>
<dbReference type="InterPro" id="IPR011635">
    <property type="entry name" value="CARDB"/>
</dbReference>
<evidence type="ECO:0000313" key="3">
    <source>
        <dbReference type="Proteomes" id="UP000230750"/>
    </source>
</evidence>
<dbReference type="OrthoDB" id="5986940at2759"/>
<gene>
    <name evidence="2" type="ORF">BSL78_18986</name>
</gene>
<sequence length="1143" mass="127032">MGASTTSSSWTDCIYLVQPFFEELVVKSTRIGVLDTKDKYITTVGFRIPFALNGLAQIQVATDVTLQERESNRENNVKLSSQFNLYEGPRGDLVAAISSSALDLGSGEPFTFRYNVTNVGPATIENAWIDAIYLSQDSSVDPFDTRLSSSPTSATLASGDTFQKNVEVFLPFDLPAATYYLIVDIDSRGEVFEEDENNNIDQMTFDIRGGFSSDLAVTSVNAPVTASFGASIAIDWVVENLGLQMVRGYKCDTVYLSDNEEWSIMDYEVGRICNSFLLDGLSSVPLNTDIVSLEAQVPLVPSGELYTIVRTRSNIRDLRLENNIGIDDNVVIVSLPLLELEVPLSAQLEFMQRLAYRIPSVPSDETLIVSLESTSNFGVNSLFLRFNDVASPHLFDSASQGQLSANQTVVITPTRQGEYYLLVQNNGVLDNRESYNPSTITLSAKIAAFEIMDIKPRQVAPLGMVTISVEGTVFPEDIYAKIRNRESGFELDAVEVFRFSSQELFATFDLSSTDVGSSFDLILNNVAEFPEALEMINGTQGTTTISVNNPTRLRPFEVGIVDVVISNTGNTDVLSPLLTLSVTTPGEALLINGGPTADWSPSHVFFGSPSKGPAGVLIPGSFARYTFQVRLLDAPGTVNVKISSISSDDESIPNLYADDKDFYRPLMYSDERWNRVWDIFLEATGPSHASFMRQMSNVLNQLSVTGSRAPLLEQAMTYQLEFNRRFWGSQNLKIVSVEEKSLILEQENNFFEFERENNDGPYTSSRGSIILNGTDFLYIDAIALGGYLYAFDSTTLALKYIASFEDDTRLTFECNGDNRPIEVISSFGSSLTVSYTASGFVQLVEAGTVAVICTVRLDSVKVLDPNGEIFAESIITDLRDGRVNVIDYPSNLTTDFTYDISGNTGYIHIRGESAVRVAERREYDIEQNIHRVYDGNDDVITFTRTSFQPFTEYIDGNNNRYEYNLDEETNTASIVYPDGTFENRTFDENGFLVGGRDRNGLTSSFQVNEEGTVERANEQDDDVFFMYNDRGLVTEATNGVGTIKITYTSSGAPRTVQYPDGKTFTYDYDDQDRRIAIRDGEGYHSKYSYDTLNRVINVTDGQTGLNLVMLNMISVVLFLSEHFQTDVKHPMPIRQVDQFLPEF</sequence>
<feature type="domain" description="CARDB" evidence="1">
    <location>
        <begin position="92"/>
        <end position="200"/>
    </location>
</feature>
<protein>
    <submittedName>
        <fullName evidence="2">RHS repeat-associated core domain protein</fullName>
    </submittedName>
</protein>
<proteinExistence type="predicted"/>
<comment type="caution">
    <text evidence="2">The sequence shown here is derived from an EMBL/GenBank/DDBJ whole genome shotgun (WGS) entry which is preliminary data.</text>
</comment>
<dbReference type="Gene3D" id="2.60.40.10">
    <property type="entry name" value="Immunoglobulins"/>
    <property type="match status" value="1"/>
</dbReference>
<keyword evidence="3" id="KW-1185">Reference proteome</keyword>
<reference evidence="2 3" key="1">
    <citation type="journal article" date="2017" name="PLoS Biol.">
        <title>The sea cucumber genome provides insights into morphological evolution and visceral regeneration.</title>
        <authorList>
            <person name="Zhang X."/>
            <person name="Sun L."/>
            <person name="Yuan J."/>
            <person name="Sun Y."/>
            <person name="Gao Y."/>
            <person name="Zhang L."/>
            <person name="Li S."/>
            <person name="Dai H."/>
            <person name="Hamel J.F."/>
            <person name="Liu C."/>
            <person name="Yu Y."/>
            <person name="Liu S."/>
            <person name="Lin W."/>
            <person name="Guo K."/>
            <person name="Jin S."/>
            <person name="Xu P."/>
            <person name="Storey K.B."/>
            <person name="Huan P."/>
            <person name="Zhang T."/>
            <person name="Zhou Y."/>
            <person name="Zhang J."/>
            <person name="Lin C."/>
            <person name="Li X."/>
            <person name="Xing L."/>
            <person name="Huo D."/>
            <person name="Sun M."/>
            <person name="Wang L."/>
            <person name="Mercier A."/>
            <person name="Li F."/>
            <person name="Yang H."/>
            <person name="Xiang J."/>
        </authorList>
    </citation>
    <scope>NUCLEOTIDE SEQUENCE [LARGE SCALE GENOMIC DNA]</scope>
    <source>
        <strain evidence="2">Shaxun</strain>
        <tissue evidence="2">Muscle</tissue>
    </source>
</reference>
<organism evidence="2 3">
    <name type="scientific">Stichopus japonicus</name>
    <name type="common">Sea cucumber</name>
    <dbReference type="NCBI Taxonomy" id="307972"/>
    <lineage>
        <taxon>Eukaryota</taxon>
        <taxon>Metazoa</taxon>
        <taxon>Echinodermata</taxon>
        <taxon>Eleutherozoa</taxon>
        <taxon>Echinozoa</taxon>
        <taxon>Holothuroidea</taxon>
        <taxon>Aspidochirotacea</taxon>
        <taxon>Aspidochirotida</taxon>
        <taxon>Stichopodidae</taxon>
        <taxon>Apostichopus</taxon>
    </lineage>
</organism>
<evidence type="ECO:0000259" key="1">
    <source>
        <dbReference type="Pfam" id="PF07705"/>
    </source>
</evidence>
<dbReference type="Gene3D" id="2.180.10.10">
    <property type="entry name" value="RHS repeat-associated core"/>
    <property type="match status" value="1"/>
</dbReference>
<dbReference type="InterPro" id="IPR013783">
    <property type="entry name" value="Ig-like_fold"/>
</dbReference>
<name>A0A2G8K856_STIJA</name>
<accession>A0A2G8K856</accession>
<evidence type="ECO:0000313" key="2">
    <source>
        <dbReference type="EMBL" id="PIK44162.1"/>
    </source>
</evidence>